<proteinExistence type="predicted"/>
<name>A0A5C8I9P1_9MICO</name>
<evidence type="ECO:0000313" key="3">
    <source>
        <dbReference type="Proteomes" id="UP000321949"/>
    </source>
</evidence>
<gene>
    <name evidence="2" type="ORF">FVP74_00820</name>
</gene>
<evidence type="ECO:0000256" key="1">
    <source>
        <dbReference type="SAM" id="SignalP"/>
    </source>
</evidence>
<feature type="signal peptide" evidence="1">
    <location>
        <begin position="1"/>
        <end position="32"/>
    </location>
</feature>
<comment type="caution">
    <text evidence="2">The sequence shown here is derived from an EMBL/GenBank/DDBJ whole genome shotgun (WGS) entry which is preliminary data.</text>
</comment>
<reference evidence="2 3" key="1">
    <citation type="submission" date="2019-08" db="EMBL/GenBank/DDBJ databases">
        <authorList>
            <person name="Dong K."/>
        </authorList>
    </citation>
    <scope>NUCLEOTIDE SEQUENCE [LARGE SCALE GENOMIC DNA]</scope>
    <source>
        <strain evidence="2 3">K-1</strain>
    </source>
</reference>
<feature type="chain" id="PRO_5022966304" evidence="1">
    <location>
        <begin position="33"/>
        <end position="191"/>
    </location>
</feature>
<dbReference type="Proteomes" id="UP000321949">
    <property type="component" value="Unassembled WGS sequence"/>
</dbReference>
<keyword evidence="1" id="KW-0732">Signal</keyword>
<accession>A0A5C8I9P1</accession>
<protein>
    <submittedName>
        <fullName evidence="2">Alternate-type signal peptide domain-containing protein</fullName>
    </submittedName>
</protein>
<dbReference type="AlphaFoldDB" id="A0A5C8I9P1"/>
<keyword evidence="3" id="KW-1185">Reference proteome</keyword>
<dbReference type="InterPro" id="IPR024006">
    <property type="entry name" value="Alt_signal_exp_actinobact"/>
</dbReference>
<dbReference type="RefSeq" id="WP_147049828.1">
    <property type="nucleotide sequence ID" value="NZ_BKAH01000003.1"/>
</dbReference>
<evidence type="ECO:0000313" key="2">
    <source>
        <dbReference type="EMBL" id="TXK15004.1"/>
    </source>
</evidence>
<organism evidence="2 3">
    <name type="scientific">Microbacterium saccharophilum</name>
    <dbReference type="NCBI Taxonomy" id="1213358"/>
    <lineage>
        <taxon>Bacteria</taxon>
        <taxon>Bacillati</taxon>
        <taxon>Actinomycetota</taxon>
        <taxon>Actinomycetes</taxon>
        <taxon>Micrococcales</taxon>
        <taxon>Microbacteriaceae</taxon>
        <taxon>Microbacterium</taxon>
    </lineage>
</organism>
<dbReference type="NCBIfam" id="TIGR04089">
    <property type="entry name" value="exp_by_SipW_III"/>
    <property type="match status" value="1"/>
</dbReference>
<dbReference type="EMBL" id="VRSX01000001">
    <property type="protein sequence ID" value="TXK15004.1"/>
    <property type="molecule type" value="Genomic_DNA"/>
</dbReference>
<dbReference type="OrthoDB" id="4466954at2"/>
<sequence length="191" mass="18623">MNKIAKASIATAAGVALLLGGAGTFATWNASAAEAGSSTIVAGNLVVEDTKVAGTWTANGSPITIATYAVSPGDVLTYTKTMKIKADGDSLQAIPALTGGSIVAANPTNAADQALAASLLKTATLTASGTGIVQTGDTFTVVPGAGTTDQIATITATITFPKSATAGAENASMNGAVNLTGFTVSLTQKTA</sequence>